<dbReference type="EMBL" id="QPMK01000003">
    <property type="protein sequence ID" value="RDD67194.1"/>
    <property type="molecule type" value="Genomic_DNA"/>
</dbReference>
<evidence type="ECO:0000313" key="2">
    <source>
        <dbReference type="EMBL" id="RDD67194.1"/>
    </source>
</evidence>
<sequence>MWTRARMHFLVVLISAPFGAAEAQEGLNALGAVGGARAFSGHDIEVGENRFALRGVTCPPPDTDKGRRAKALANTFLRMTGTMVCKSEGGVGDCTHRSSSGIRDLSRVMLKTGLCWTEDA</sequence>
<proteinExistence type="predicted"/>
<keyword evidence="1" id="KW-0732">Signal</keyword>
<accession>A0A369TR32</accession>
<keyword evidence="3" id="KW-1185">Reference proteome</keyword>
<reference evidence="2 3" key="1">
    <citation type="submission" date="2018-07" db="EMBL/GenBank/DDBJ databases">
        <title>Thalassococcus profundi sp. nov., a marine bacterium isolated from deep seawater of Okinawa Trough.</title>
        <authorList>
            <person name="Yu M."/>
        </authorList>
    </citation>
    <scope>NUCLEOTIDE SEQUENCE [LARGE SCALE GENOMIC DNA]</scope>
    <source>
        <strain evidence="2 3">WRAS1</strain>
    </source>
</reference>
<gene>
    <name evidence="2" type="ORF">DU478_05510</name>
</gene>
<organism evidence="2 3">
    <name type="scientific">Thalassococcus profundi</name>
    <dbReference type="NCBI Taxonomy" id="2282382"/>
    <lineage>
        <taxon>Bacteria</taxon>
        <taxon>Pseudomonadati</taxon>
        <taxon>Pseudomonadota</taxon>
        <taxon>Alphaproteobacteria</taxon>
        <taxon>Rhodobacterales</taxon>
        <taxon>Roseobacteraceae</taxon>
        <taxon>Thalassococcus</taxon>
    </lineage>
</organism>
<dbReference type="AlphaFoldDB" id="A0A369TR32"/>
<feature type="signal peptide" evidence="1">
    <location>
        <begin position="1"/>
        <end position="20"/>
    </location>
</feature>
<dbReference type="Proteomes" id="UP000253977">
    <property type="component" value="Unassembled WGS sequence"/>
</dbReference>
<feature type="chain" id="PRO_5016869776" description="UrcA family protein" evidence="1">
    <location>
        <begin position="21"/>
        <end position="120"/>
    </location>
</feature>
<comment type="caution">
    <text evidence="2">The sequence shown here is derived from an EMBL/GenBank/DDBJ whole genome shotgun (WGS) entry which is preliminary data.</text>
</comment>
<protein>
    <recommendedName>
        <fullName evidence="4">UrcA family protein</fullName>
    </recommendedName>
</protein>
<name>A0A369TR32_9RHOB</name>
<evidence type="ECO:0008006" key="4">
    <source>
        <dbReference type="Google" id="ProtNLM"/>
    </source>
</evidence>
<evidence type="ECO:0000313" key="3">
    <source>
        <dbReference type="Proteomes" id="UP000253977"/>
    </source>
</evidence>
<evidence type="ECO:0000256" key="1">
    <source>
        <dbReference type="SAM" id="SignalP"/>
    </source>
</evidence>